<name>A0A172Q0P6_9CAUD</name>
<dbReference type="Proteomes" id="UP000225947">
    <property type="component" value="Segment"/>
</dbReference>
<proteinExistence type="predicted"/>
<keyword evidence="2" id="KW-1185">Reference proteome</keyword>
<gene>
    <name evidence="1" type="ORF">ME3_277</name>
</gene>
<accession>A0A172Q0P6</accession>
<dbReference type="EMBL" id="KU935715">
    <property type="protein sequence ID" value="AND75438.1"/>
    <property type="molecule type" value="Genomic_DNA"/>
</dbReference>
<evidence type="ECO:0000313" key="1">
    <source>
        <dbReference type="EMBL" id="AND75438.1"/>
    </source>
</evidence>
<sequence length="27" mass="3131">MIGIKPLIKNFVIYQGSTFKAAFNWRS</sequence>
<evidence type="ECO:0000313" key="2">
    <source>
        <dbReference type="Proteomes" id="UP000225947"/>
    </source>
</evidence>
<reference evidence="2" key="1">
    <citation type="submission" date="2016-03" db="EMBL/GenBank/DDBJ databases">
        <title>Characterization of Acinetobacter baumannii phage vB_AbaM_ME3.</title>
        <authorList>
            <person name="Buttimer C.T.H."/>
            <person name="Elbreki M."/>
            <person name="Coffey A."/>
        </authorList>
    </citation>
    <scope>NUCLEOTIDE SEQUENCE [LARGE SCALE GENOMIC DNA]</scope>
</reference>
<organism evidence="1 2">
    <name type="scientific">Acinetobacter phage vB_AbaM_ME3</name>
    <dbReference type="NCBI Taxonomy" id="1837876"/>
    <lineage>
        <taxon>Viruses</taxon>
        <taxon>Duplodnaviria</taxon>
        <taxon>Heunggongvirae</taxon>
        <taxon>Uroviricota</taxon>
        <taxon>Caudoviricetes</taxon>
        <taxon>Metrivirus</taxon>
        <taxon>Metrivirus ME3</taxon>
    </lineage>
</organism>
<protein>
    <submittedName>
        <fullName evidence="1">Uncharacterized protein</fullName>
    </submittedName>
</protein>